<dbReference type="OrthoDB" id="9815829at2"/>
<dbReference type="InterPro" id="IPR001173">
    <property type="entry name" value="Glyco_trans_2-like"/>
</dbReference>
<dbReference type="EMBL" id="SJSN01000019">
    <property type="protein sequence ID" value="TCD01961.1"/>
    <property type="molecule type" value="Genomic_DNA"/>
</dbReference>
<dbReference type="SUPFAM" id="SSF53448">
    <property type="entry name" value="Nucleotide-diphospho-sugar transferases"/>
    <property type="match status" value="1"/>
</dbReference>
<sequence>MTFKPEDITIAIPVFERYDFFEDAVNSAIYQTVACNIIIVDNCSTHTLFEDFVERQNLPNLKYYKNSTNLGAIGNWNKCIDLSATNWVTILHSDDTLSKVYIEMMLEVINDNVSEVAILCKDEAGKKPTLILDGAEKIRYRGHLTPIHFLFGNLAGFPGNIFNKDRIQNIRFRNLQGASDYAFWYELSLKRPLLQIDNILAFYRQSNDQDSASMDIEEIVIKPAYILRKEEIGFRNKYLKLLSMYELYKLNQHYVDTYGRKKNDINNFSVDDINVYFNFFNKKISKIIIQPSLRVLIFLTKKMFNF</sequence>
<dbReference type="InterPro" id="IPR050834">
    <property type="entry name" value="Glycosyltransf_2"/>
</dbReference>
<name>A0A4R0NMB4_9SPHI</name>
<dbReference type="InterPro" id="IPR029044">
    <property type="entry name" value="Nucleotide-diphossugar_trans"/>
</dbReference>
<evidence type="ECO:0000313" key="3">
    <source>
        <dbReference type="Proteomes" id="UP000291485"/>
    </source>
</evidence>
<dbReference type="PANTHER" id="PTHR43685">
    <property type="entry name" value="GLYCOSYLTRANSFERASE"/>
    <property type="match status" value="1"/>
</dbReference>
<accession>A0A4R0NMB4</accession>
<reference evidence="2 3" key="1">
    <citation type="submission" date="2019-02" db="EMBL/GenBank/DDBJ databases">
        <title>Pedobacter sp. RP-3-11 sp. nov., isolated from Arctic soil.</title>
        <authorList>
            <person name="Dahal R.H."/>
        </authorList>
    </citation>
    <scope>NUCLEOTIDE SEQUENCE [LARGE SCALE GENOMIC DNA]</scope>
    <source>
        <strain evidence="2 3">RP-3-11</strain>
    </source>
</reference>
<proteinExistence type="predicted"/>
<evidence type="ECO:0000259" key="1">
    <source>
        <dbReference type="Pfam" id="PF00535"/>
    </source>
</evidence>
<dbReference type="GO" id="GO:0016740">
    <property type="term" value="F:transferase activity"/>
    <property type="evidence" value="ECO:0007669"/>
    <property type="project" value="UniProtKB-KW"/>
</dbReference>
<protein>
    <submittedName>
        <fullName evidence="2">Glycosyltransferase family 2 protein</fullName>
    </submittedName>
</protein>
<gene>
    <name evidence="2" type="ORF">EZ449_19375</name>
</gene>
<organism evidence="2 3">
    <name type="scientific">Pedobacter frigidisoli</name>
    <dbReference type="NCBI Taxonomy" id="2530455"/>
    <lineage>
        <taxon>Bacteria</taxon>
        <taxon>Pseudomonadati</taxon>
        <taxon>Bacteroidota</taxon>
        <taxon>Sphingobacteriia</taxon>
        <taxon>Sphingobacteriales</taxon>
        <taxon>Sphingobacteriaceae</taxon>
        <taxon>Pedobacter</taxon>
    </lineage>
</organism>
<keyword evidence="3" id="KW-1185">Reference proteome</keyword>
<dbReference type="Proteomes" id="UP000291485">
    <property type="component" value="Unassembled WGS sequence"/>
</dbReference>
<dbReference type="CDD" id="cd00761">
    <property type="entry name" value="Glyco_tranf_GTA_type"/>
    <property type="match status" value="1"/>
</dbReference>
<feature type="domain" description="Glycosyltransferase 2-like" evidence="1">
    <location>
        <begin position="9"/>
        <end position="131"/>
    </location>
</feature>
<dbReference type="RefSeq" id="WP_131562024.1">
    <property type="nucleotide sequence ID" value="NZ_SJSN01000019.1"/>
</dbReference>
<evidence type="ECO:0000313" key="2">
    <source>
        <dbReference type="EMBL" id="TCD01961.1"/>
    </source>
</evidence>
<dbReference type="Pfam" id="PF00535">
    <property type="entry name" value="Glycos_transf_2"/>
    <property type="match status" value="1"/>
</dbReference>
<dbReference type="PANTHER" id="PTHR43685:SF2">
    <property type="entry name" value="GLYCOSYLTRANSFERASE 2-LIKE DOMAIN-CONTAINING PROTEIN"/>
    <property type="match status" value="1"/>
</dbReference>
<comment type="caution">
    <text evidence="2">The sequence shown here is derived from an EMBL/GenBank/DDBJ whole genome shotgun (WGS) entry which is preliminary data.</text>
</comment>
<dbReference type="AlphaFoldDB" id="A0A4R0NMB4"/>
<dbReference type="Gene3D" id="3.90.550.10">
    <property type="entry name" value="Spore Coat Polysaccharide Biosynthesis Protein SpsA, Chain A"/>
    <property type="match status" value="1"/>
</dbReference>
<keyword evidence="2" id="KW-0808">Transferase</keyword>